<organism evidence="7 8">
    <name type="scientific">Plectus sambesii</name>
    <dbReference type="NCBI Taxonomy" id="2011161"/>
    <lineage>
        <taxon>Eukaryota</taxon>
        <taxon>Metazoa</taxon>
        <taxon>Ecdysozoa</taxon>
        <taxon>Nematoda</taxon>
        <taxon>Chromadorea</taxon>
        <taxon>Plectida</taxon>
        <taxon>Plectina</taxon>
        <taxon>Plectoidea</taxon>
        <taxon>Plectidae</taxon>
        <taxon>Plectus</taxon>
    </lineage>
</organism>
<sequence>MDTFTIGTGTLEKKPLPKEEKRAQLYYRAGDYPTPLKALLFGVQQLIVCSSGLLVTPYILSTIACAGTATATIRVKLIATTLVVSGIATLLQNILGVRLALLQGPSFAYFAPIYAFEQLPEFKCNATPTDDVPEEDYLIRLRLLQGGLIGSSIIQTLIGLTGLIGLLTRFIGPLTIAPLMLLLSLSNMKMCMEYSEKHWVSLIQIAVLLLLIFYLAEVDVPLPTLEKRRLRWTKTRIFTLFPYLFAIGFCWLLCLILTATGALPSDSPARTDKNDTMAVLSEAPWLRVPYPGQWGPVGFNTGIFLGFVAAVVSSVIESIGAFHACARVSDEPPPPAHAANRGIAMEGIGCVISGLMGGGVGVTTYSENIGVINITKVASRMTLQITGVILIILGIFTKFGAILATIPEPLIGGILTVSCSVVGGVGLSCLQLVDMKLSRNVAILGFAIMAGMLVPLYIERNPLKIGDGNVYAVTIINQTLNIMLSIRMFMGGLIGFVLDNTVPGATREQRGLHTEGEETSEGEQPVVDAYTFPPFVSNLLAKVPALRFVPFLPNVTRRRVTPMQGSVR</sequence>
<evidence type="ECO:0000256" key="5">
    <source>
        <dbReference type="ARBA" id="ARBA00023136"/>
    </source>
</evidence>
<feature type="transmembrane region" description="Helical" evidence="6">
    <location>
        <begin position="385"/>
        <end position="404"/>
    </location>
</feature>
<keyword evidence="5 6" id="KW-0472">Membrane</keyword>
<feature type="transmembrane region" description="Helical" evidence="6">
    <location>
        <begin position="77"/>
        <end position="101"/>
    </location>
</feature>
<feature type="transmembrane region" description="Helical" evidence="6">
    <location>
        <begin position="470"/>
        <end position="498"/>
    </location>
</feature>
<dbReference type="AlphaFoldDB" id="A0A914VSB6"/>
<proteinExistence type="inferred from homology"/>
<dbReference type="InterPro" id="IPR006043">
    <property type="entry name" value="NCS2"/>
</dbReference>
<evidence type="ECO:0000256" key="1">
    <source>
        <dbReference type="ARBA" id="ARBA00004141"/>
    </source>
</evidence>
<keyword evidence="4 6" id="KW-1133">Transmembrane helix</keyword>
<feature type="transmembrane region" description="Helical" evidence="6">
    <location>
        <begin position="170"/>
        <end position="186"/>
    </location>
</feature>
<name>A0A914VSB6_9BILA</name>
<dbReference type="Proteomes" id="UP000887566">
    <property type="component" value="Unplaced"/>
</dbReference>
<evidence type="ECO:0000313" key="7">
    <source>
        <dbReference type="Proteomes" id="UP000887566"/>
    </source>
</evidence>
<dbReference type="GO" id="GO:0016020">
    <property type="term" value="C:membrane"/>
    <property type="evidence" value="ECO:0007669"/>
    <property type="project" value="UniProtKB-SubCell"/>
</dbReference>
<keyword evidence="3 6" id="KW-0812">Transmembrane</keyword>
<comment type="similarity">
    <text evidence="2">Belongs to the nucleobase:cation symporter-2 (NCS2) (TC 2.A.40) family.</text>
</comment>
<evidence type="ECO:0000256" key="4">
    <source>
        <dbReference type="ARBA" id="ARBA00022989"/>
    </source>
</evidence>
<feature type="transmembrane region" description="Helical" evidence="6">
    <location>
        <begin position="237"/>
        <end position="263"/>
    </location>
</feature>
<feature type="transmembrane region" description="Helical" evidence="6">
    <location>
        <begin position="198"/>
        <end position="216"/>
    </location>
</feature>
<dbReference type="NCBIfam" id="NF037981">
    <property type="entry name" value="NCS2_1"/>
    <property type="match status" value="1"/>
</dbReference>
<evidence type="ECO:0000256" key="6">
    <source>
        <dbReference type="SAM" id="Phobius"/>
    </source>
</evidence>
<evidence type="ECO:0000256" key="2">
    <source>
        <dbReference type="ARBA" id="ARBA00008821"/>
    </source>
</evidence>
<feature type="transmembrane region" description="Helical" evidence="6">
    <location>
        <begin position="43"/>
        <end position="65"/>
    </location>
</feature>
<feature type="transmembrane region" description="Helical" evidence="6">
    <location>
        <begin position="440"/>
        <end position="458"/>
    </location>
</feature>
<keyword evidence="7" id="KW-1185">Reference proteome</keyword>
<accession>A0A914VSB6</accession>
<dbReference type="Pfam" id="PF00860">
    <property type="entry name" value="Xan_ur_permease"/>
    <property type="match status" value="1"/>
</dbReference>
<dbReference type="GO" id="GO:0022857">
    <property type="term" value="F:transmembrane transporter activity"/>
    <property type="evidence" value="ECO:0007669"/>
    <property type="project" value="InterPro"/>
</dbReference>
<dbReference type="PANTHER" id="PTHR11119">
    <property type="entry name" value="XANTHINE-URACIL / VITAMIN C PERMEASE FAMILY MEMBER"/>
    <property type="match status" value="1"/>
</dbReference>
<reference evidence="8" key="1">
    <citation type="submission" date="2022-11" db="UniProtKB">
        <authorList>
            <consortium name="WormBaseParasite"/>
        </authorList>
    </citation>
    <scope>IDENTIFICATION</scope>
</reference>
<evidence type="ECO:0000256" key="3">
    <source>
        <dbReference type="ARBA" id="ARBA00022692"/>
    </source>
</evidence>
<dbReference type="WBParaSite" id="PSAMB.scaffold2334size23808.g17341.t1">
    <property type="protein sequence ID" value="PSAMB.scaffold2334size23808.g17341.t1"/>
    <property type="gene ID" value="PSAMB.scaffold2334size23808.g17341"/>
</dbReference>
<feature type="transmembrane region" description="Helical" evidence="6">
    <location>
        <begin position="297"/>
        <end position="316"/>
    </location>
</feature>
<feature type="transmembrane region" description="Helical" evidence="6">
    <location>
        <begin position="410"/>
        <end position="433"/>
    </location>
</feature>
<evidence type="ECO:0000313" key="8">
    <source>
        <dbReference type="WBParaSite" id="PSAMB.scaffold2334size23808.g17341.t1"/>
    </source>
</evidence>
<protein>
    <submittedName>
        <fullName evidence="8">Solute carrier family 23 member 1</fullName>
    </submittedName>
</protein>
<comment type="subcellular location">
    <subcellularLocation>
        <location evidence="1">Membrane</location>
        <topology evidence="1">Multi-pass membrane protein</topology>
    </subcellularLocation>
</comment>